<protein>
    <submittedName>
        <fullName evidence="1">Uncharacterized protein</fullName>
    </submittedName>
</protein>
<proteinExistence type="predicted"/>
<evidence type="ECO:0000313" key="1">
    <source>
        <dbReference type="EMBL" id="KJD43992.1"/>
    </source>
</evidence>
<gene>
    <name evidence="1" type="ORF">QD47_19490</name>
</gene>
<dbReference type="AlphaFoldDB" id="A0A0D7X1S4"/>
<keyword evidence="2" id="KW-1185">Reference proteome</keyword>
<dbReference type="Proteomes" id="UP000032534">
    <property type="component" value="Unassembled WGS sequence"/>
</dbReference>
<dbReference type="PATRIC" id="fig|159743.3.peg.4345"/>
<accession>A0A0D7X1S4</accession>
<comment type="caution">
    <text evidence="1">The sequence shown here is derived from an EMBL/GenBank/DDBJ whole genome shotgun (WGS) entry which is preliminary data.</text>
</comment>
<reference evidence="1 2" key="1">
    <citation type="submission" date="2014-11" db="EMBL/GenBank/DDBJ databases">
        <title>Draft Genome Sequences of Paenibacillus polymyxa NRRL B-30509 and Paenibacillus terrae NRRL B-30644, Strains from a Poultry Environment that Produce Tridecaptin A and Paenicidins.</title>
        <authorList>
            <person name="van Belkum M.J."/>
            <person name="Lohans C.T."/>
            <person name="Vederas J.C."/>
        </authorList>
    </citation>
    <scope>NUCLEOTIDE SEQUENCE [LARGE SCALE GENOMIC DNA]</scope>
    <source>
        <strain evidence="1 2">NRRL B-30644</strain>
    </source>
</reference>
<dbReference type="OrthoDB" id="9915573at2"/>
<evidence type="ECO:0000313" key="2">
    <source>
        <dbReference type="Proteomes" id="UP000032534"/>
    </source>
</evidence>
<sequence length="278" mass="31784">MPEFKMISSEGIRRLHTKDLLIAVKITCDYDGDLFADDRRLISCLNFTRADNTRKLLEYGITSYVNQRSQCWNYRYTDPTKNLENYYVNPYHYPWGEDHKIAFTINEYPESDQDHMFTSLAGVMEFVRNTVAGSPFQHDMDADIYVKLFGADGLIDFAYGDWKNEGEPEIFALVKEGLKPKYGAKHYMQKRYDKLQTKFGGYTLIPAPAQSPGLFKAGEVIVLETAINGLDQDELYLICEVETSGEEPEFTIQALKDYKVSAKVLSNMIAVPKIGVKN</sequence>
<dbReference type="EMBL" id="JTHP01000044">
    <property type="protein sequence ID" value="KJD43992.1"/>
    <property type="molecule type" value="Genomic_DNA"/>
</dbReference>
<organism evidence="1 2">
    <name type="scientific">Paenibacillus terrae</name>
    <dbReference type="NCBI Taxonomy" id="159743"/>
    <lineage>
        <taxon>Bacteria</taxon>
        <taxon>Bacillati</taxon>
        <taxon>Bacillota</taxon>
        <taxon>Bacilli</taxon>
        <taxon>Bacillales</taxon>
        <taxon>Paenibacillaceae</taxon>
        <taxon>Paenibacillus</taxon>
    </lineage>
</organism>
<name>A0A0D7X1S4_9BACL</name>
<dbReference type="RefSeq" id="WP_044647698.1">
    <property type="nucleotide sequence ID" value="NZ_JTHP01000044.1"/>
</dbReference>